<name>K1RJH4_9ZZZZ</name>
<dbReference type="Pfam" id="PF00575">
    <property type="entry name" value="S1"/>
    <property type="match status" value="1"/>
</dbReference>
<dbReference type="InterPro" id="IPR003029">
    <property type="entry name" value="S1_domain"/>
</dbReference>
<dbReference type="Gene3D" id="2.40.50.140">
    <property type="entry name" value="Nucleic acid-binding proteins"/>
    <property type="match status" value="1"/>
</dbReference>
<gene>
    <name evidence="2" type="ORF">OBE_15015</name>
</gene>
<dbReference type="GO" id="GO:0006412">
    <property type="term" value="P:translation"/>
    <property type="evidence" value="ECO:0007669"/>
    <property type="project" value="TreeGrafter"/>
</dbReference>
<evidence type="ECO:0000313" key="2">
    <source>
        <dbReference type="EMBL" id="EKC48742.1"/>
    </source>
</evidence>
<dbReference type="GO" id="GO:0003735">
    <property type="term" value="F:structural constituent of ribosome"/>
    <property type="evidence" value="ECO:0007669"/>
    <property type="project" value="TreeGrafter"/>
</dbReference>
<protein>
    <submittedName>
        <fullName evidence="2">Protein containing Ribosomal protein S1, RNA binding domain protein</fullName>
    </submittedName>
</protein>
<evidence type="ECO:0000259" key="1">
    <source>
        <dbReference type="PROSITE" id="PS50126"/>
    </source>
</evidence>
<dbReference type="PANTHER" id="PTHR10724:SF10">
    <property type="entry name" value="S1 RNA-BINDING DOMAIN-CONTAINING PROTEIN 1"/>
    <property type="match status" value="1"/>
</dbReference>
<dbReference type="InterPro" id="IPR050437">
    <property type="entry name" value="Ribos_protein_bS1-like"/>
</dbReference>
<dbReference type="GO" id="GO:0005840">
    <property type="term" value="C:ribosome"/>
    <property type="evidence" value="ECO:0007669"/>
    <property type="project" value="UniProtKB-KW"/>
</dbReference>
<dbReference type="PROSITE" id="PS50126">
    <property type="entry name" value="S1"/>
    <property type="match status" value="1"/>
</dbReference>
<dbReference type="GO" id="GO:0003729">
    <property type="term" value="F:mRNA binding"/>
    <property type="evidence" value="ECO:0007669"/>
    <property type="project" value="TreeGrafter"/>
</dbReference>
<dbReference type="AlphaFoldDB" id="K1RJH4"/>
<sequence length="40" mass="4379">KFIKNPRDALKVGDVVQVKVLSVDTAKKRIALTMKGVPQS</sequence>
<feature type="non-terminal residue" evidence="2">
    <location>
        <position position="1"/>
    </location>
</feature>
<dbReference type="EMBL" id="AJWZ01010345">
    <property type="protein sequence ID" value="EKC48742.1"/>
    <property type="molecule type" value="Genomic_DNA"/>
</dbReference>
<dbReference type="InterPro" id="IPR012340">
    <property type="entry name" value="NA-bd_OB-fold"/>
</dbReference>
<dbReference type="SUPFAM" id="SSF50249">
    <property type="entry name" value="Nucleic acid-binding proteins"/>
    <property type="match status" value="1"/>
</dbReference>
<accession>K1RJH4</accession>
<proteinExistence type="predicted"/>
<organism evidence="2">
    <name type="scientific">human gut metagenome</name>
    <dbReference type="NCBI Taxonomy" id="408170"/>
    <lineage>
        <taxon>unclassified sequences</taxon>
        <taxon>metagenomes</taxon>
        <taxon>organismal metagenomes</taxon>
    </lineage>
</organism>
<keyword evidence="2" id="KW-0689">Ribosomal protein</keyword>
<dbReference type="PANTHER" id="PTHR10724">
    <property type="entry name" value="30S RIBOSOMAL PROTEIN S1"/>
    <property type="match status" value="1"/>
</dbReference>
<reference evidence="2" key="1">
    <citation type="journal article" date="2013" name="Environ. Microbiol.">
        <title>Microbiota from the distal guts of lean and obese adolescents exhibit partial functional redundancy besides clear differences in community structure.</title>
        <authorList>
            <person name="Ferrer M."/>
            <person name="Ruiz A."/>
            <person name="Lanza F."/>
            <person name="Haange S.B."/>
            <person name="Oberbach A."/>
            <person name="Till H."/>
            <person name="Bargiela R."/>
            <person name="Campoy C."/>
            <person name="Segura M.T."/>
            <person name="Richter M."/>
            <person name="von Bergen M."/>
            <person name="Seifert J."/>
            <person name="Suarez A."/>
        </authorList>
    </citation>
    <scope>NUCLEOTIDE SEQUENCE</scope>
</reference>
<comment type="caution">
    <text evidence="2">The sequence shown here is derived from an EMBL/GenBank/DDBJ whole genome shotgun (WGS) entry which is preliminary data.</text>
</comment>
<keyword evidence="2" id="KW-0687">Ribonucleoprotein</keyword>
<feature type="domain" description="S1 motif" evidence="1">
    <location>
        <begin position="1"/>
        <end position="35"/>
    </location>
</feature>